<reference evidence="1 2" key="2">
    <citation type="journal article" date="2022" name="Mol. Ecol. Resour.">
        <title>The genomes of chicory, endive, great burdock and yacon provide insights into Asteraceae paleo-polyploidization history and plant inulin production.</title>
        <authorList>
            <person name="Fan W."/>
            <person name="Wang S."/>
            <person name="Wang H."/>
            <person name="Wang A."/>
            <person name="Jiang F."/>
            <person name="Liu H."/>
            <person name="Zhao H."/>
            <person name="Xu D."/>
            <person name="Zhang Y."/>
        </authorList>
    </citation>
    <scope>NUCLEOTIDE SEQUENCE [LARGE SCALE GENOMIC DNA]</scope>
    <source>
        <strain evidence="2">cv. Yunnan</strain>
        <tissue evidence="1">Leaves</tissue>
    </source>
</reference>
<name>A0ACB9A454_9ASTR</name>
<organism evidence="1 2">
    <name type="scientific">Smallanthus sonchifolius</name>
    <dbReference type="NCBI Taxonomy" id="185202"/>
    <lineage>
        <taxon>Eukaryota</taxon>
        <taxon>Viridiplantae</taxon>
        <taxon>Streptophyta</taxon>
        <taxon>Embryophyta</taxon>
        <taxon>Tracheophyta</taxon>
        <taxon>Spermatophyta</taxon>
        <taxon>Magnoliopsida</taxon>
        <taxon>eudicotyledons</taxon>
        <taxon>Gunneridae</taxon>
        <taxon>Pentapetalae</taxon>
        <taxon>asterids</taxon>
        <taxon>campanulids</taxon>
        <taxon>Asterales</taxon>
        <taxon>Asteraceae</taxon>
        <taxon>Asteroideae</taxon>
        <taxon>Heliantheae alliance</taxon>
        <taxon>Millerieae</taxon>
        <taxon>Smallanthus</taxon>
    </lineage>
</organism>
<reference evidence="2" key="1">
    <citation type="journal article" date="2022" name="Mol. Ecol. Resour.">
        <title>The genomes of chicory, endive, great burdock and yacon provide insights into Asteraceae palaeo-polyploidization history and plant inulin production.</title>
        <authorList>
            <person name="Fan W."/>
            <person name="Wang S."/>
            <person name="Wang H."/>
            <person name="Wang A."/>
            <person name="Jiang F."/>
            <person name="Liu H."/>
            <person name="Zhao H."/>
            <person name="Xu D."/>
            <person name="Zhang Y."/>
        </authorList>
    </citation>
    <scope>NUCLEOTIDE SEQUENCE [LARGE SCALE GENOMIC DNA]</scope>
    <source>
        <strain evidence="2">cv. Yunnan</strain>
    </source>
</reference>
<keyword evidence="2" id="KW-1185">Reference proteome</keyword>
<sequence>MRIDYMPRENGLVSSSLNPNAPMFVPAAYRNVEDFSDQWWSLVHSSPSFRDYWLRECFSESLFDISDDFDSFLPDDDSFSGDGKIRGIEEEKKVRKDLILARLTNWRKARGVESPRLYEKAPKIVNVKVSPRPIHQPR</sequence>
<accession>A0ACB9A454</accession>
<gene>
    <name evidence="1" type="ORF">L1987_75237</name>
</gene>
<evidence type="ECO:0000313" key="1">
    <source>
        <dbReference type="EMBL" id="KAI3705007.1"/>
    </source>
</evidence>
<comment type="caution">
    <text evidence="1">The sequence shown here is derived from an EMBL/GenBank/DDBJ whole genome shotgun (WGS) entry which is preliminary data.</text>
</comment>
<protein>
    <submittedName>
        <fullName evidence="1">Uncharacterized protein</fullName>
    </submittedName>
</protein>
<proteinExistence type="predicted"/>
<evidence type="ECO:0000313" key="2">
    <source>
        <dbReference type="Proteomes" id="UP001056120"/>
    </source>
</evidence>
<dbReference type="Proteomes" id="UP001056120">
    <property type="component" value="Linkage Group LG25"/>
</dbReference>
<dbReference type="EMBL" id="CM042042">
    <property type="protein sequence ID" value="KAI3705007.1"/>
    <property type="molecule type" value="Genomic_DNA"/>
</dbReference>